<sequence length="89" mass="9316">MAGGAAVRSFLRSSSVRSAAAKLSTAAKTPTFRSSAPKPLPHRIFRCPVELSVCLQAVQPFHTVTASALITSSSFITSCRSYGCLPEGS</sequence>
<dbReference type="InterPro" id="IPR043459">
    <property type="entry name" value="NFD6/NOXY2-like"/>
</dbReference>
<dbReference type="PANTHER" id="PTHR33156:SF48">
    <property type="entry name" value="PROTEIN NUCLEAR FUSION DEFECTIVE 6, MITOCHONDRIAL"/>
    <property type="match status" value="1"/>
</dbReference>
<dbReference type="EMBL" id="MNCJ02000332">
    <property type="protein sequence ID" value="KAF5754355.1"/>
    <property type="molecule type" value="Genomic_DNA"/>
</dbReference>
<name>A0A251RRX4_HELAN</name>
<reference evidence="1" key="3">
    <citation type="submission" date="2020-06" db="EMBL/GenBank/DDBJ databases">
        <title>Helianthus annuus Genome sequencing and assembly Release 2.</title>
        <authorList>
            <person name="Gouzy J."/>
            <person name="Langlade N."/>
            <person name="Munos S."/>
        </authorList>
    </citation>
    <scope>NUCLEOTIDE SEQUENCE</scope>
    <source>
        <tissue evidence="1">Leaves</tissue>
    </source>
</reference>
<dbReference type="Gramene" id="mRNA:HanXRQr2_Chr17g0790231">
    <property type="protein sequence ID" value="mRNA:HanXRQr2_Chr17g0790231"/>
    <property type="gene ID" value="HanXRQr2_Chr17g0790231"/>
</dbReference>
<protein>
    <submittedName>
        <fullName evidence="2">Uncharacterized protein</fullName>
    </submittedName>
</protein>
<keyword evidence="3" id="KW-1185">Reference proteome</keyword>
<accession>A0A251RRX4</accession>
<organism evidence="2 3">
    <name type="scientific">Helianthus annuus</name>
    <name type="common">Common sunflower</name>
    <dbReference type="NCBI Taxonomy" id="4232"/>
    <lineage>
        <taxon>Eukaryota</taxon>
        <taxon>Viridiplantae</taxon>
        <taxon>Streptophyta</taxon>
        <taxon>Embryophyta</taxon>
        <taxon>Tracheophyta</taxon>
        <taxon>Spermatophyta</taxon>
        <taxon>Magnoliopsida</taxon>
        <taxon>eudicotyledons</taxon>
        <taxon>Gunneridae</taxon>
        <taxon>Pentapetalae</taxon>
        <taxon>asterids</taxon>
        <taxon>campanulids</taxon>
        <taxon>Asterales</taxon>
        <taxon>Asteraceae</taxon>
        <taxon>Asteroideae</taxon>
        <taxon>Heliantheae alliance</taxon>
        <taxon>Heliantheae</taxon>
        <taxon>Helianthus</taxon>
    </lineage>
</organism>
<gene>
    <name evidence="2" type="ORF">HannXRQ_Chr17g0541751</name>
    <name evidence="1" type="ORF">HanXRQr2_Chr17g0790231</name>
</gene>
<evidence type="ECO:0000313" key="1">
    <source>
        <dbReference type="EMBL" id="KAF5754355.1"/>
    </source>
</evidence>
<proteinExistence type="predicted"/>
<dbReference type="InParanoid" id="A0A251RRX4"/>
<dbReference type="OMA" id="MAISATC"/>
<reference evidence="2" key="2">
    <citation type="submission" date="2017-02" db="EMBL/GenBank/DDBJ databases">
        <title>Sunflower complete genome.</title>
        <authorList>
            <person name="Langlade N."/>
            <person name="Munos S."/>
        </authorList>
    </citation>
    <scope>NUCLEOTIDE SEQUENCE [LARGE SCALE GENOMIC DNA]</scope>
    <source>
        <tissue evidence="2">Leaves</tissue>
    </source>
</reference>
<evidence type="ECO:0000313" key="3">
    <source>
        <dbReference type="Proteomes" id="UP000215914"/>
    </source>
</evidence>
<evidence type="ECO:0000313" key="2">
    <source>
        <dbReference type="EMBL" id="OTF85609.1"/>
    </source>
</evidence>
<dbReference type="PANTHER" id="PTHR33156">
    <property type="entry name" value="OS02G0230000 PROTEIN"/>
    <property type="match status" value="1"/>
</dbReference>
<dbReference type="EMBL" id="CM007906">
    <property type="protein sequence ID" value="OTF85609.1"/>
    <property type="molecule type" value="Genomic_DNA"/>
</dbReference>
<dbReference type="Proteomes" id="UP000215914">
    <property type="component" value="Chromosome 17"/>
</dbReference>
<reference evidence="1 3" key="1">
    <citation type="journal article" date="2017" name="Nature">
        <title>The sunflower genome provides insights into oil metabolism, flowering and Asterid evolution.</title>
        <authorList>
            <person name="Badouin H."/>
            <person name="Gouzy J."/>
            <person name="Grassa C.J."/>
            <person name="Murat F."/>
            <person name="Staton S.E."/>
            <person name="Cottret L."/>
            <person name="Lelandais-Briere C."/>
            <person name="Owens G.L."/>
            <person name="Carrere S."/>
            <person name="Mayjonade B."/>
            <person name="Legrand L."/>
            <person name="Gill N."/>
            <person name="Kane N.C."/>
            <person name="Bowers J.E."/>
            <person name="Hubner S."/>
            <person name="Bellec A."/>
            <person name="Berard A."/>
            <person name="Berges H."/>
            <person name="Blanchet N."/>
            <person name="Boniface M.C."/>
            <person name="Brunel D."/>
            <person name="Catrice O."/>
            <person name="Chaidir N."/>
            <person name="Claudel C."/>
            <person name="Donnadieu C."/>
            <person name="Faraut T."/>
            <person name="Fievet G."/>
            <person name="Helmstetter N."/>
            <person name="King M."/>
            <person name="Knapp S.J."/>
            <person name="Lai Z."/>
            <person name="Le Paslier M.C."/>
            <person name="Lippi Y."/>
            <person name="Lorenzon L."/>
            <person name="Mandel J.R."/>
            <person name="Marage G."/>
            <person name="Marchand G."/>
            <person name="Marquand E."/>
            <person name="Bret-Mestries E."/>
            <person name="Morien E."/>
            <person name="Nambeesan S."/>
            <person name="Nguyen T."/>
            <person name="Pegot-Espagnet P."/>
            <person name="Pouilly N."/>
            <person name="Raftis F."/>
            <person name="Sallet E."/>
            <person name="Schiex T."/>
            <person name="Thomas J."/>
            <person name="Vandecasteele C."/>
            <person name="Vares D."/>
            <person name="Vear F."/>
            <person name="Vautrin S."/>
            <person name="Crespi M."/>
            <person name="Mangin B."/>
            <person name="Burke J.M."/>
            <person name="Salse J."/>
            <person name="Munos S."/>
            <person name="Vincourt P."/>
            <person name="Rieseberg L.H."/>
            <person name="Langlade N.B."/>
        </authorList>
    </citation>
    <scope>NUCLEOTIDE SEQUENCE [LARGE SCALE GENOMIC DNA]</scope>
    <source>
        <strain evidence="3">cv. SF193</strain>
        <tissue evidence="1">Leaves</tissue>
    </source>
</reference>
<dbReference type="AlphaFoldDB" id="A0A251RRX4"/>